<dbReference type="EMBL" id="AMCI01002555">
    <property type="protein sequence ID" value="EJX02400.1"/>
    <property type="molecule type" value="Genomic_DNA"/>
</dbReference>
<dbReference type="PROSITE" id="PS50072">
    <property type="entry name" value="CSA_PPIASE_2"/>
    <property type="match status" value="1"/>
</dbReference>
<dbReference type="EC" id="5.2.1.8" evidence="1"/>
<dbReference type="PRINTS" id="PR00153">
    <property type="entry name" value="CSAPPISMRASE"/>
</dbReference>
<evidence type="ECO:0000256" key="1">
    <source>
        <dbReference type="ARBA" id="ARBA00013194"/>
    </source>
</evidence>
<dbReference type="GO" id="GO:0006457">
    <property type="term" value="P:protein folding"/>
    <property type="evidence" value="ECO:0007669"/>
    <property type="project" value="InterPro"/>
</dbReference>
<proteinExistence type="predicted"/>
<organism evidence="5">
    <name type="scientific">gut metagenome</name>
    <dbReference type="NCBI Taxonomy" id="749906"/>
    <lineage>
        <taxon>unclassified sequences</taxon>
        <taxon>metagenomes</taxon>
        <taxon>organismal metagenomes</taxon>
    </lineage>
</organism>
<dbReference type="PANTHER" id="PTHR45625">
    <property type="entry name" value="PEPTIDYL-PROLYL CIS-TRANS ISOMERASE-RELATED"/>
    <property type="match status" value="1"/>
</dbReference>
<dbReference type="CDD" id="cd00317">
    <property type="entry name" value="cyclophilin"/>
    <property type="match status" value="1"/>
</dbReference>
<dbReference type="InterPro" id="IPR024936">
    <property type="entry name" value="Cyclophilin-type_PPIase"/>
</dbReference>
<dbReference type="PANTHER" id="PTHR45625:SF4">
    <property type="entry name" value="PEPTIDYLPROLYL ISOMERASE DOMAIN AND WD REPEAT-CONTAINING PROTEIN 1"/>
    <property type="match status" value="1"/>
</dbReference>
<keyword evidence="2" id="KW-0697">Rotamase</keyword>
<evidence type="ECO:0000313" key="5">
    <source>
        <dbReference type="EMBL" id="EJX02400.1"/>
    </source>
</evidence>
<comment type="caution">
    <text evidence="5">The sequence shown here is derived from an EMBL/GenBank/DDBJ whole genome shotgun (WGS) entry which is preliminary data.</text>
</comment>
<reference evidence="5" key="1">
    <citation type="journal article" date="2012" name="PLoS ONE">
        <title>Gene sets for utilization of primary and secondary nutrition supplies in the distal gut of endangered iberian lynx.</title>
        <authorList>
            <person name="Alcaide M."/>
            <person name="Messina E."/>
            <person name="Richter M."/>
            <person name="Bargiela R."/>
            <person name="Peplies J."/>
            <person name="Huws S.A."/>
            <person name="Newbold C.J."/>
            <person name="Golyshin P.N."/>
            <person name="Simon M.A."/>
            <person name="Lopez G."/>
            <person name="Yakimov M.M."/>
            <person name="Ferrer M."/>
        </authorList>
    </citation>
    <scope>NUCLEOTIDE SEQUENCE</scope>
</reference>
<name>J9GQQ4_9ZZZZ</name>
<dbReference type="Gene3D" id="2.40.100.10">
    <property type="entry name" value="Cyclophilin-like"/>
    <property type="match status" value="1"/>
</dbReference>
<evidence type="ECO:0000256" key="3">
    <source>
        <dbReference type="ARBA" id="ARBA00023235"/>
    </source>
</evidence>
<dbReference type="AlphaFoldDB" id="J9GQQ4"/>
<dbReference type="PIRSF" id="PIRSF001467">
    <property type="entry name" value="Peptidylpro_ismrse"/>
    <property type="match status" value="1"/>
</dbReference>
<sequence length="246" mass="27999">MFSLVRAFSTICSFQCFLMKSLFTLLFFILTLPALQAQTADTLRHEVLFETTLGKIRVQLYNDTPKHRDNFLRLVREGFYDGLLFHRVIPNFMVQAGDSLSREAKPGVKLGDSPEPYSLPAEIVFPRHYHKSGALAAAREGDEVNPERRSSAYQFYIVTGTLYTDEGLARAQEHLDSMTQGRAKLTLEIKDTYRSFGGMPYLDGQYTVFGEVVEGLDIADQIQWVGRDENDRPFDDLRIIKATIVK</sequence>
<dbReference type="InterPro" id="IPR029000">
    <property type="entry name" value="Cyclophilin-like_dom_sf"/>
</dbReference>
<dbReference type="InterPro" id="IPR002130">
    <property type="entry name" value="Cyclophilin-type_PPIase_dom"/>
</dbReference>
<protein>
    <recommendedName>
        <fullName evidence="1">peptidylprolyl isomerase</fullName>
        <ecNumber evidence="1">5.2.1.8</ecNumber>
    </recommendedName>
</protein>
<dbReference type="InterPro" id="IPR044666">
    <property type="entry name" value="Cyclophilin_A-like"/>
</dbReference>
<feature type="domain" description="PPIase cyclophilin-type" evidence="4">
    <location>
        <begin position="43"/>
        <end position="244"/>
    </location>
</feature>
<evidence type="ECO:0000259" key="4">
    <source>
        <dbReference type="PROSITE" id="PS50072"/>
    </source>
</evidence>
<dbReference type="Pfam" id="PF00160">
    <property type="entry name" value="Pro_isomerase"/>
    <property type="match status" value="1"/>
</dbReference>
<evidence type="ECO:0000256" key="2">
    <source>
        <dbReference type="ARBA" id="ARBA00023110"/>
    </source>
</evidence>
<dbReference type="GO" id="GO:0003755">
    <property type="term" value="F:peptidyl-prolyl cis-trans isomerase activity"/>
    <property type="evidence" value="ECO:0007669"/>
    <property type="project" value="UniProtKB-KW"/>
</dbReference>
<dbReference type="InterPro" id="IPR020892">
    <property type="entry name" value="Cyclophilin-type_PPIase_CS"/>
</dbReference>
<keyword evidence="3 5" id="KW-0413">Isomerase</keyword>
<dbReference type="PROSITE" id="PS00170">
    <property type="entry name" value="CSA_PPIASE_1"/>
    <property type="match status" value="1"/>
</dbReference>
<gene>
    <name evidence="5" type="ORF">EVA_09494</name>
</gene>
<dbReference type="SUPFAM" id="SSF50891">
    <property type="entry name" value="Cyclophilin-like"/>
    <property type="match status" value="1"/>
</dbReference>
<accession>J9GQQ4</accession>